<dbReference type="GO" id="GO:0043908">
    <property type="term" value="F:Ser(Gly)-tRNA(Ala) hydrolase activity"/>
    <property type="evidence" value="ECO:0007669"/>
    <property type="project" value="UniProtKB-UniRule"/>
</dbReference>
<dbReference type="EMBL" id="BDJK01000004">
    <property type="protein sequence ID" value="GAV21735.1"/>
    <property type="molecule type" value="Genomic_DNA"/>
</dbReference>
<dbReference type="OrthoDB" id="9801395at2"/>
<comment type="similarity">
    <text evidence="1 2">Belongs to the DTD family.</text>
</comment>
<dbReference type="GO" id="GO:0051500">
    <property type="term" value="F:D-tyrosyl-tRNA(Tyr) deacylase activity"/>
    <property type="evidence" value="ECO:0007669"/>
    <property type="project" value="TreeGrafter"/>
</dbReference>
<dbReference type="CDD" id="cd00563">
    <property type="entry name" value="Dtyr_deacylase"/>
    <property type="match status" value="1"/>
</dbReference>
<dbReference type="NCBIfam" id="TIGR00256">
    <property type="entry name" value="D-aminoacyl-tRNA deacylase"/>
    <property type="match status" value="1"/>
</dbReference>
<dbReference type="Pfam" id="PF02580">
    <property type="entry name" value="Tyr_Deacylase"/>
    <property type="match status" value="1"/>
</dbReference>
<proteinExistence type="inferred from homology"/>
<dbReference type="Gene3D" id="3.50.80.10">
    <property type="entry name" value="D-tyrosyl-tRNA(Tyr) deacylase"/>
    <property type="match status" value="1"/>
</dbReference>
<comment type="catalytic activity">
    <reaction evidence="2">
        <text>a D-aminoacyl-tRNA + H2O = a tRNA + a D-alpha-amino acid + H(+)</text>
        <dbReference type="Rhea" id="RHEA:13953"/>
        <dbReference type="Rhea" id="RHEA-COMP:10123"/>
        <dbReference type="Rhea" id="RHEA-COMP:10124"/>
        <dbReference type="ChEBI" id="CHEBI:15377"/>
        <dbReference type="ChEBI" id="CHEBI:15378"/>
        <dbReference type="ChEBI" id="CHEBI:59871"/>
        <dbReference type="ChEBI" id="CHEBI:78442"/>
        <dbReference type="ChEBI" id="CHEBI:79333"/>
        <dbReference type="EC" id="3.1.1.96"/>
    </reaction>
</comment>
<evidence type="ECO:0000256" key="1">
    <source>
        <dbReference type="ARBA" id="ARBA00009673"/>
    </source>
</evidence>
<dbReference type="SUPFAM" id="SSF69500">
    <property type="entry name" value="DTD-like"/>
    <property type="match status" value="1"/>
</dbReference>
<comment type="function">
    <text evidence="2">An aminoacyl-tRNA editing enzyme that deacylates mischarged D-aminoacyl-tRNAs. Also deacylates mischarged glycyl-tRNA(Ala), protecting cells against glycine mischarging by AlaRS. Acts via tRNA-based rather than protein-based catalysis; rejects L-amino acids rather than detecting D-amino acids in the active site. By recycling D-aminoacyl-tRNA to D-amino acids and free tRNA molecules, this enzyme counteracts the toxicity associated with the formation of D-aminoacyl-tRNA entities in vivo and helps enforce protein L-homochirality.</text>
</comment>
<keyword evidence="4" id="KW-1185">Reference proteome</keyword>
<dbReference type="GO" id="GO:0019478">
    <property type="term" value="P:D-amino acid catabolic process"/>
    <property type="evidence" value="ECO:0007669"/>
    <property type="project" value="UniProtKB-UniRule"/>
</dbReference>
<comment type="subunit">
    <text evidence="2">Homodimer.</text>
</comment>
<comment type="catalytic activity">
    <reaction evidence="2">
        <text>glycyl-tRNA(Ala) + H2O = tRNA(Ala) + glycine + H(+)</text>
        <dbReference type="Rhea" id="RHEA:53744"/>
        <dbReference type="Rhea" id="RHEA-COMP:9657"/>
        <dbReference type="Rhea" id="RHEA-COMP:13640"/>
        <dbReference type="ChEBI" id="CHEBI:15377"/>
        <dbReference type="ChEBI" id="CHEBI:15378"/>
        <dbReference type="ChEBI" id="CHEBI:57305"/>
        <dbReference type="ChEBI" id="CHEBI:78442"/>
        <dbReference type="ChEBI" id="CHEBI:78522"/>
    </reaction>
</comment>
<comment type="caution">
    <text evidence="3">The sequence shown here is derived from an EMBL/GenBank/DDBJ whole genome shotgun (WGS) entry which is preliminary data.</text>
</comment>
<dbReference type="EC" id="3.1.1.96" evidence="2"/>
<dbReference type="Proteomes" id="UP000187485">
    <property type="component" value="Unassembled WGS sequence"/>
</dbReference>
<dbReference type="STRING" id="870242.cpu_02450"/>
<gene>
    <name evidence="2" type="primary">dtd</name>
    <name evidence="3" type="ORF">cpu_02450</name>
</gene>
<dbReference type="EC" id="3.1.1.-" evidence="2"/>
<dbReference type="PANTHER" id="PTHR10472">
    <property type="entry name" value="D-TYROSYL-TRNA TYR DEACYLASE"/>
    <property type="match status" value="1"/>
</dbReference>
<dbReference type="GO" id="GO:0005737">
    <property type="term" value="C:cytoplasm"/>
    <property type="evidence" value="ECO:0007669"/>
    <property type="project" value="UniProtKB-SubCell"/>
</dbReference>
<name>A0A1L8CS23_9THEO</name>
<organism evidence="3 4">
    <name type="scientific">Carboxydothermus pertinax</name>
    <dbReference type="NCBI Taxonomy" id="870242"/>
    <lineage>
        <taxon>Bacteria</taxon>
        <taxon>Bacillati</taxon>
        <taxon>Bacillota</taxon>
        <taxon>Clostridia</taxon>
        <taxon>Thermoanaerobacterales</taxon>
        <taxon>Thermoanaerobacteraceae</taxon>
        <taxon>Carboxydothermus</taxon>
    </lineage>
</organism>
<dbReference type="PANTHER" id="PTHR10472:SF5">
    <property type="entry name" value="D-AMINOACYL-TRNA DEACYLASE 1"/>
    <property type="match status" value="1"/>
</dbReference>
<keyword evidence="2" id="KW-0694">RNA-binding</keyword>
<comment type="domain">
    <text evidence="2">A Gly-cisPro motif from one monomer fits into the active site of the other monomer to allow specific chiral rejection of L-amino acids.</text>
</comment>
<keyword evidence="2" id="KW-0378">Hydrolase</keyword>
<feature type="short sequence motif" description="Gly-cisPro motif, important for rejection of L-amino acids" evidence="2">
    <location>
        <begin position="137"/>
        <end position="138"/>
    </location>
</feature>
<evidence type="ECO:0000256" key="2">
    <source>
        <dbReference type="HAMAP-Rule" id="MF_00518"/>
    </source>
</evidence>
<dbReference type="HAMAP" id="MF_00518">
    <property type="entry name" value="Deacylase_Dtd"/>
    <property type="match status" value="1"/>
</dbReference>
<comment type="subcellular location">
    <subcellularLocation>
        <location evidence="2">Cytoplasm</location>
    </subcellularLocation>
</comment>
<dbReference type="GO" id="GO:0000049">
    <property type="term" value="F:tRNA binding"/>
    <property type="evidence" value="ECO:0007669"/>
    <property type="project" value="UniProtKB-UniRule"/>
</dbReference>
<sequence length="145" mass="15836">MRAVVQRVKRGKVVVAGEIISEIGPGLVVLIGIKAGDGEREISYLADKIANLRIFEDEKGKFNYSVKNIGGEILAVSNFTVYGDTKKGRRPSFTEAATPEVAREIFLRFLEVLKDQGVPVKSGVFQAKMEVEIINDGPVTVIVES</sequence>
<evidence type="ECO:0000313" key="3">
    <source>
        <dbReference type="EMBL" id="GAV21735.1"/>
    </source>
</evidence>
<dbReference type="InterPro" id="IPR023509">
    <property type="entry name" value="DTD-like_sf"/>
</dbReference>
<dbReference type="FunFam" id="3.50.80.10:FF:000001">
    <property type="entry name" value="D-aminoacyl-tRNA deacylase"/>
    <property type="match status" value="1"/>
</dbReference>
<dbReference type="InterPro" id="IPR003732">
    <property type="entry name" value="Daa-tRNA_deacyls_DTD"/>
</dbReference>
<dbReference type="RefSeq" id="WP_075858188.1">
    <property type="nucleotide sequence ID" value="NZ_BDJK01000004.1"/>
</dbReference>
<dbReference type="AlphaFoldDB" id="A0A1L8CS23"/>
<reference evidence="4" key="1">
    <citation type="submission" date="2016-12" db="EMBL/GenBank/DDBJ databases">
        <title>Draft Genome Sequences od Carboxydothermus pertinax and islandicus, Hydrogenogenic Carboxydotrophic Bacteria.</title>
        <authorList>
            <person name="Fukuyama Y."/>
            <person name="Ohmae K."/>
            <person name="Yoneda Y."/>
            <person name="Yoshida T."/>
            <person name="Sako Y."/>
        </authorList>
    </citation>
    <scope>NUCLEOTIDE SEQUENCE [LARGE SCALE GENOMIC DNA]</scope>
    <source>
        <strain evidence="4">Ug1</strain>
    </source>
</reference>
<dbReference type="GO" id="GO:0106026">
    <property type="term" value="F:Gly-tRNA(Ala) deacylase activity"/>
    <property type="evidence" value="ECO:0007669"/>
    <property type="project" value="UniProtKB-UniRule"/>
</dbReference>
<evidence type="ECO:0000313" key="4">
    <source>
        <dbReference type="Proteomes" id="UP000187485"/>
    </source>
</evidence>
<protein>
    <recommendedName>
        <fullName evidence="2">D-aminoacyl-tRNA deacylase</fullName>
        <shortName evidence="2">DTD</shortName>
        <ecNumber evidence="2">3.1.1.96</ecNumber>
    </recommendedName>
    <alternativeName>
        <fullName evidence="2">Gly-tRNA(Ala) deacylase</fullName>
        <ecNumber evidence="2">3.1.1.-</ecNumber>
    </alternativeName>
</protein>
<keyword evidence="2" id="KW-0963">Cytoplasm</keyword>
<keyword evidence="2" id="KW-0820">tRNA-binding</keyword>
<accession>A0A1L8CS23</accession>